<gene>
    <name evidence="8" type="primary">CSON009817</name>
</gene>
<accession>A0A336LR12</accession>
<proteinExistence type="inferred from homology"/>
<name>A0A336LR12_CULSO</name>
<dbReference type="VEuPathDB" id="VectorBase:CSON009817"/>
<protein>
    <recommendedName>
        <fullName evidence="6">Gustatory receptor</fullName>
    </recommendedName>
</protein>
<keyword evidence="6" id="KW-0675">Receptor</keyword>
<reference evidence="9" key="2">
    <citation type="submission" date="2018-07" db="EMBL/GenBank/DDBJ databases">
        <authorList>
            <person name="Quirk P.G."/>
            <person name="Krulwich T.A."/>
        </authorList>
    </citation>
    <scope>NUCLEOTIDE SEQUENCE</scope>
</reference>
<comment type="function">
    <text evidence="6">Gustatory receptor which mediates acceptance or avoidance behavior, depending on its substrates.</text>
</comment>
<dbReference type="EMBL" id="UFQS01003938">
    <property type="protein sequence ID" value="SSX16042.1"/>
    <property type="molecule type" value="Genomic_DNA"/>
</dbReference>
<feature type="transmembrane region" description="Helical" evidence="6">
    <location>
        <begin position="177"/>
        <end position="198"/>
    </location>
</feature>
<evidence type="ECO:0000313" key="9">
    <source>
        <dbReference type="EMBL" id="SSX35375.1"/>
    </source>
</evidence>
<evidence type="ECO:0000256" key="1">
    <source>
        <dbReference type="ARBA" id="ARBA00004651"/>
    </source>
</evidence>
<comment type="subcellular location">
    <subcellularLocation>
        <location evidence="1 6">Cell membrane</location>
        <topology evidence="1 6">Multi-pass membrane protein</topology>
    </subcellularLocation>
</comment>
<evidence type="ECO:0000256" key="7">
    <source>
        <dbReference type="SAM" id="SignalP"/>
    </source>
</evidence>
<sequence length="324" mass="37568">MWATFFTKTLLLCAIFQSINAFYDLMATFQLGIDPVLVLMMEIFSLQLLHQNPKVQICQLFTSDFGLTYRILSTAISFIIILAQDLKFLFDFIVGLVDVTFYTITLRLNDAPLMQWISCSIFCIFHMIQNHLYNENSTEKAPLLVFCDLIDKLEHVMKFNEQIDHCLRKSIKLMEHAIAVIYLSLMVTTVTMITIFFLPEKINPDQPLDETALLFAFLLKFLFFALLIDAIGQTVCLLLSSITFNTEMEKFRKLTCNFIFYQRNDKRLDKYIEIFTLQMLHQRPKIYICELFPSDIGLAYRILSTIAIYVIIIAQSKLSGSSAH</sequence>
<evidence type="ECO:0000256" key="2">
    <source>
        <dbReference type="ARBA" id="ARBA00022475"/>
    </source>
</evidence>
<keyword evidence="2 6" id="KW-1003">Cell membrane</keyword>
<evidence type="ECO:0000256" key="6">
    <source>
        <dbReference type="RuleBase" id="RU363108"/>
    </source>
</evidence>
<feature type="signal peptide" evidence="7">
    <location>
        <begin position="1"/>
        <end position="21"/>
    </location>
</feature>
<keyword evidence="5 6" id="KW-0472">Membrane</keyword>
<reference evidence="8" key="1">
    <citation type="submission" date="2018-04" db="EMBL/GenBank/DDBJ databases">
        <authorList>
            <person name="Go L.Y."/>
            <person name="Mitchell J.A."/>
        </authorList>
    </citation>
    <scope>NUCLEOTIDE SEQUENCE</scope>
    <source>
        <tissue evidence="8">Whole organism</tissue>
    </source>
</reference>
<feature type="transmembrane region" description="Helical" evidence="6">
    <location>
        <begin position="218"/>
        <end position="244"/>
    </location>
</feature>
<dbReference type="GO" id="GO:0050909">
    <property type="term" value="P:sensory perception of taste"/>
    <property type="evidence" value="ECO:0007669"/>
    <property type="project" value="InterPro"/>
</dbReference>
<keyword evidence="6" id="KW-0807">Transducer</keyword>
<comment type="similarity">
    <text evidence="6">Belongs to the insect chemoreceptor superfamily. Gustatory receptor (GR) family.</text>
</comment>
<feature type="chain" id="PRO_5033343021" description="Gustatory receptor" evidence="7">
    <location>
        <begin position="22"/>
        <end position="324"/>
    </location>
</feature>
<evidence type="ECO:0000256" key="4">
    <source>
        <dbReference type="ARBA" id="ARBA00022989"/>
    </source>
</evidence>
<dbReference type="InterPro" id="IPR013604">
    <property type="entry name" value="7TM_chemorcpt"/>
</dbReference>
<dbReference type="GO" id="GO:0007165">
    <property type="term" value="P:signal transduction"/>
    <property type="evidence" value="ECO:0007669"/>
    <property type="project" value="UniProtKB-KW"/>
</dbReference>
<keyword evidence="3 6" id="KW-0812">Transmembrane</keyword>
<dbReference type="Pfam" id="PF08395">
    <property type="entry name" value="7tm_7"/>
    <property type="match status" value="2"/>
</dbReference>
<dbReference type="GO" id="GO:0005886">
    <property type="term" value="C:plasma membrane"/>
    <property type="evidence" value="ECO:0007669"/>
    <property type="project" value="UniProtKB-SubCell"/>
</dbReference>
<evidence type="ECO:0000313" key="8">
    <source>
        <dbReference type="EMBL" id="SSX16042.1"/>
    </source>
</evidence>
<evidence type="ECO:0000256" key="3">
    <source>
        <dbReference type="ARBA" id="ARBA00022692"/>
    </source>
</evidence>
<keyword evidence="7" id="KW-0732">Signal</keyword>
<dbReference type="AlphaFoldDB" id="A0A336LR12"/>
<keyword evidence="4 6" id="KW-1133">Transmembrane helix</keyword>
<evidence type="ECO:0000256" key="5">
    <source>
        <dbReference type="ARBA" id="ARBA00023136"/>
    </source>
</evidence>
<comment type="caution">
    <text evidence="6">Lacks conserved residue(s) required for the propagation of feature annotation.</text>
</comment>
<organism evidence="8">
    <name type="scientific">Culicoides sonorensis</name>
    <name type="common">Biting midge</name>
    <dbReference type="NCBI Taxonomy" id="179676"/>
    <lineage>
        <taxon>Eukaryota</taxon>
        <taxon>Metazoa</taxon>
        <taxon>Ecdysozoa</taxon>
        <taxon>Arthropoda</taxon>
        <taxon>Hexapoda</taxon>
        <taxon>Insecta</taxon>
        <taxon>Pterygota</taxon>
        <taxon>Neoptera</taxon>
        <taxon>Endopterygota</taxon>
        <taxon>Diptera</taxon>
        <taxon>Nematocera</taxon>
        <taxon>Chironomoidea</taxon>
        <taxon>Ceratopogonidae</taxon>
        <taxon>Ceratopogoninae</taxon>
        <taxon>Culicoides</taxon>
        <taxon>Monoculicoides</taxon>
    </lineage>
</organism>
<dbReference type="EMBL" id="UFQT01003938">
    <property type="protein sequence ID" value="SSX35375.1"/>
    <property type="molecule type" value="Genomic_DNA"/>
</dbReference>